<evidence type="ECO:0000259" key="7">
    <source>
        <dbReference type="PROSITE" id="PS50801"/>
    </source>
</evidence>
<evidence type="ECO:0000256" key="3">
    <source>
        <dbReference type="ARBA" id="ARBA00022989"/>
    </source>
</evidence>
<feature type="transmembrane region" description="Helical" evidence="6">
    <location>
        <begin position="177"/>
        <end position="203"/>
    </location>
</feature>
<dbReference type="InterPro" id="IPR011547">
    <property type="entry name" value="SLC26A/SulP_dom"/>
</dbReference>
<feature type="region of interest" description="Disordered" evidence="5">
    <location>
        <begin position="525"/>
        <end position="544"/>
    </location>
</feature>
<dbReference type="PANTHER" id="PTHR11814">
    <property type="entry name" value="SULFATE TRANSPORTER"/>
    <property type="match status" value="1"/>
</dbReference>
<reference evidence="9" key="1">
    <citation type="journal article" date="2019" name="Int. J. Syst. Evol. Microbiol.">
        <title>The Global Catalogue of Microorganisms (GCM) 10K type strain sequencing project: providing services to taxonomists for standard genome sequencing and annotation.</title>
        <authorList>
            <consortium name="The Broad Institute Genomics Platform"/>
            <consortium name="The Broad Institute Genome Sequencing Center for Infectious Disease"/>
            <person name="Wu L."/>
            <person name="Ma J."/>
        </authorList>
    </citation>
    <scope>NUCLEOTIDE SEQUENCE [LARGE SCALE GENOMIC DNA]</scope>
    <source>
        <strain evidence="9">JCM 18055</strain>
    </source>
</reference>
<keyword evidence="9" id="KW-1185">Reference proteome</keyword>
<dbReference type="InterPro" id="IPR036513">
    <property type="entry name" value="STAS_dom_sf"/>
</dbReference>
<dbReference type="Proteomes" id="UP001500325">
    <property type="component" value="Unassembled WGS sequence"/>
</dbReference>
<dbReference type="InterPro" id="IPR002645">
    <property type="entry name" value="STAS_dom"/>
</dbReference>
<evidence type="ECO:0000256" key="5">
    <source>
        <dbReference type="SAM" id="MobiDB-lite"/>
    </source>
</evidence>
<feature type="domain" description="STAS" evidence="7">
    <location>
        <begin position="408"/>
        <end position="522"/>
    </location>
</feature>
<feature type="transmembrane region" description="Helical" evidence="6">
    <location>
        <begin position="103"/>
        <end position="122"/>
    </location>
</feature>
<feature type="transmembrane region" description="Helical" evidence="6">
    <location>
        <begin position="223"/>
        <end position="246"/>
    </location>
</feature>
<dbReference type="SUPFAM" id="SSF52091">
    <property type="entry name" value="SpoIIaa-like"/>
    <property type="match status" value="1"/>
</dbReference>
<dbReference type="Pfam" id="PF01740">
    <property type="entry name" value="STAS"/>
    <property type="match status" value="1"/>
</dbReference>
<evidence type="ECO:0000256" key="6">
    <source>
        <dbReference type="SAM" id="Phobius"/>
    </source>
</evidence>
<keyword evidence="2 6" id="KW-0812">Transmembrane</keyword>
<evidence type="ECO:0000256" key="4">
    <source>
        <dbReference type="ARBA" id="ARBA00023136"/>
    </source>
</evidence>
<accession>A0ABP8W187</accession>
<evidence type="ECO:0000313" key="8">
    <source>
        <dbReference type="EMBL" id="GAA4677772.1"/>
    </source>
</evidence>
<proteinExistence type="predicted"/>
<evidence type="ECO:0000256" key="1">
    <source>
        <dbReference type="ARBA" id="ARBA00004141"/>
    </source>
</evidence>
<dbReference type="InterPro" id="IPR001902">
    <property type="entry name" value="SLC26A/SulP_fam"/>
</dbReference>
<feature type="transmembrane region" description="Helical" evidence="6">
    <location>
        <begin position="296"/>
        <end position="316"/>
    </location>
</feature>
<dbReference type="Pfam" id="PF00916">
    <property type="entry name" value="Sulfate_transp"/>
    <property type="match status" value="1"/>
</dbReference>
<keyword evidence="4 6" id="KW-0472">Membrane</keyword>
<sequence length="544" mass="54553">MAAYLVPQVLAYAAVAGLPPVAGLWAAAAALAVYPLLGSSPLLSIGPESTTALLTAVAIAPLAGGAPGRYAALAAGLALVVGVVCVLARTARLAFLADLLSRPVLVGYLAGIAVIMIIGQLGPLTGVTVEGDGATDEVVSFATRLGQTHLPTLVVGLTVLALLGLGALLAPRAPVPLLAVLLAAGAVAALGLDERGVATIGAVPAGLPVPGLPDLGLADVGSLMLPALGVAVVGYTDVVLTGRAFADRTAVPLRADRELLALGGANLASGLVGAFPVSSSGSRTALGDATGARSQLHSVVVLLAVVVVLLAGGRVLEALPRAALGALVVYAALRLIDVGEFRRIARFRRSELLLAVATVAAVLALGVLYGVLAAVGLSLLDLVRRIARPHSAVLGFAPGVPGMHDVHDLPGTEPVPGLVVHRYDAPLFFANADDFRRSVLAVADGTTPARWVLLDLEAVTELDVTAADMLCGLARELTERGVVVAVARAKRELVEDLAAGGVLETIPPERLYPTLPTAVAAYRAATGEPTGPPGPVGGGGPPAV</sequence>
<comment type="subcellular location">
    <subcellularLocation>
        <location evidence="1">Membrane</location>
        <topology evidence="1">Multi-pass membrane protein</topology>
    </subcellularLocation>
</comment>
<dbReference type="CDD" id="cd07042">
    <property type="entry name" value="STAS_SulP_like_sulfate_transporter"/>
    <property type="match status" value="1"/>
</dbReference>
<organism evidence="8 9">
    <name type="scientific">Pseudonocardia yuanmonensis</name>
    <dbReference type="NCBI Taxonomy" id="1095914"/>
    <lineage>
        <taxon>Bacteria</taxon>
        <taxon>Bacillati</taxon>
        <taxon>Actinomycetota</taxon>
        <taxon>Actinomycetes</taxon>
        <taxon>Pseudonocardiales</taxon>
        <taxon>Pseudonocardiaceae</taxon>
        <taxon>Pseudonocardia</taxon>
    </lineage>
</organism>
<feature type="transmembrane region" description="Helical" evidence="6">
    <location>
        <begin position="352"/>
        <end position="380"/>
    </location>
</feature>
<feature type="transmembrane region" description="Helical" evidence="6">
    <location>
        <begin position="12"/>
        <end position="37"/>
    </location>
</feature>
<feature type="transmembrane region" description="Helical" evidence="6">
    <location>
        <begin position="258"/>
        <end position="276"/>
    </location>
</feature>
<comment type="caution">
    <text evidence="8">The sequence shown here is derived from an EMBL/GenBank/DDBJ whole genome shotgun (WGS) entry which is preliminary data.</text>
</comment>
<keyword evidence="3 6" id="KW-1133">Transmembrane helix</keyword>
<dbReference type="PROSITE" id="PS50801">
    <property type="entry name" value="STAS"/>
    <property type="match status" value="1"/>
</dbReference>
<feature type="transmembrane region" description="Helical" evidence="6">
    <location>
        <begin position="150"/>
        <end position="170"/>
    </location>
</feature>
<dbReference type="EMBL" id="BAABIC010000002">
    <property type="protein sequence ID" value="GAA4677772.1"/>
    <property type="molecule type" value="Genomic_DNA"/>
</dbReference>
<protein>
    <submittedName>
        <fullName evidence="8">SulP family inorganic anion transporter</fullName>
    </submittedName>
</protein>
<evidence type="ECO:0000313" key="9">
    <source>
        <dbReference type="Proteomes" id="UP001500325"/>
    </source>
</evidence>
<gene>
    <name evidence="8" type="ORF">GCM10023215_08210</name>
</gene>
<feature type="transmembrane region" description="Helical" evidence="6">
    <location>
        <begin position="72"/>
        <end position="91"/>
    </location>
</feature>
<dbReference type="Gene3D" id="3.30.750.24">
    <property type="entry name" value="STAS domain"/>
    <property type="match status" value="1"/>
</dbReference>
<evidence type="ECO:0000256" key="2">
    <source>
        <dbReference type="ARBA" id="ARBA00022692"/>
    </source>
</evidence>
<name>A0ABP8W187_9PSEU</name>